<dbReference type="Gene3D" id="1.10.10.10">
    <property type="entry name" value="Winged helix-like DNA-binding domain superfamily/Winged helix DNA-binding domain"/>
    <property type="match status" value="1"/>
</dbReference>
<reference evidence="2 3" key="1">
    <citation type="submission" date="2018-06" db="EMBL/GenBank/DDBJ databases">
        <title>Genomic Encyclopedia of Type Strains, Phase IV (KMG-IV): sequencing the most valuable type-strain genomes for metagenomic binning, comparative biology and taxonomic classification.</title>
        <authorList>
            <person name="Goeker M."/>
        </authorList>
    </citation>
    <scope>NUCLEOTIDE SEQUENCE [LARGE SCALE GENOMIC DNA]</scope>
    <source>
        <strain evidence="2 3">DSM 18048</strain>
    </source>
</reference>
<dbReference type="GO" id="GO:0016887">
    <property type="term" value="F:ATP hydrolysis activity"/>
    <property type="evidence" value="ECO:0007669"/>
    <property type="project" value="InterPro"/>
</dbReference>
<dbReference type="Gene3D" id="3.40.50.300">
    <property type="entry name" value="P-loop containing nucleotide triphosphate hydrolases"/>
    <property type="match status" value="1"/>
</dbReference>
<dbReference type="EMBL" id="QJSX01000015">
    <property type="protein sequence ID" value="PYE51081.1"/>
    <property type="molecule type" value="Genomic_DNA"/>
</dbReference>
<name>A0A318S7S0_9DEIO</name>
<dbReference type="Pfam" id="PF00196">
    <property type="entry name" value="GerE"/>
    <property type="match status" value="1"/>
</dbReference>
<evidence type="ECO:0000313" key="3">
    <source>
        <dbReference type="Proteomes" id="UP000248326"/>
    </source>
</evidence>
<organism evidence="2 3">
    <name type="scientific">Deinococcus yavapaiensis KR-236</name>
    <dbReference type="NCBI Taxonomy" id="694435"/>
    <lineage>
        <taxon>Bacteria</taxon>
        <taxon>Thermotogati</taxon>
        <taxon>Deinococcota</taxon>
        <taxon>Deinococci</taxon>
        <taxon>Deinococcales</taxon>
        <taxon>Deinococcaceae</taxon>
        <taxon>Deinococcus</taxon>
    </lineage>
</organism>
<dbReference type="OrthoDB" id="3194665at2"/>
<dbReference type="InterPro" id="IPR049945">
    <property type="entry name" value="AAA_22"/>
</dbReference>
<dbReference type="RefSeq" id="WP_110888001.1">
    <property type="nucleotide sequence ID" value="NZ_QJSX01000015.1"/>
</dbReference>
<evidence type="ECO:0000259" key="1">
    <source>
        <dbReference type="PROSITE" id="PS50043"/>
    </source>
</evidence>
<evidence type="ECO:0000313" key="2">
    <source>
        <dbReference type="EMBL" id="PYE51081.1"/>
    </source>
</evidence>
<keyword evidence="3" id="KW-1185">Reference proteome</keyword>
<dbReference type="Pfam" id="PF13401">
    <property type="entry name" value="AAA_22"/>
    <property type="match status" value="1"/>
</dbReference>
<dbReference type="InterPro" id="IPR058852">
    <property type="entry name" value="HTH_77"/>
</dbReference>
<proteinExistence type="predicted"/>
<dbReference type="InterPro" id="IPR036388">
    <property type="entry name" value="WH-like_DNA-bd_sf"/>
</dbReference>
<gene>
    <name evidence="2" type="ORF">DES52_11510</name>
</gene>
<sequence length="772" mass="84201">MTKARAFADPIRFVALPDPMTSLVGREHEVARVRAILNWPQVSLLTLTGPGGVGKTRLAIEVARQLAGQYADGAVFVPLAPVQRHEDVLAVIAQTLGLQESVRPTLDVVGAFLRDRQMLLVLDNFEHVLDAAEDVSALLRAAPDLTVLVTSRACLKLYGEHELPVPPLSLPSEGESGEAGQLFVERVRAVMPSFTLAPDNASVIEDICRRVDGLPLAIELAAARARLLPLRALLARLDNRLGLLAGGARDLPARQQTLRATLDWSHDLLDPHEQALFARLGVFVGGWTWEAAEAICRTSDDHDVLDGLASLVEKSLVQRTDVSGEARFGMLETLREYALEKLAHRQEDAWMRERHARHFARWSEQARLGLEGPGQLEWLGQVEAEQPNVLAAVRERAQARDFDTVARVAWNLGWAWAVRVDDRAERVLEDVMRLDPPRTAHLARLLYARSWLMFRRGRFELAVEHAAQCLALFHECEDVVGEGYASMLLGMDLLPYRERSSEGVRACEVALGVARQRRLPWLEIIANSVAGWLHMISDRMDEAERSLLAALALGAASGEQNVMTWNRIALAAWHARRGEVEAAARLLRDGLASGERMNDPAVTAACLHGLAAVAALDRADELAAHLLGAAEGLRSVRNISPQTEPALFGPLLDGSRARLGEAAFGAALDRGRSWRLVEAIEAAARIGTSSACAASESAAPPSASRDGDVTRLTPSERDVLQLIAAGLSNKQIAARRGTGLYTVNDQVRAIFSKLGVPNRASATRYALEHGLV</sequence>
<feature type="domain" description="HTH luxR-type" evidence="1">
    <location>
        <begin position="705"/>
        <end position="770"/>
    </location>
</feature>
<dbReference type="SUPFAM" id="SSF52540">
    <property type="entry name" value="P-loop containing nucleoside triphosphate hydrolases"/>
    <property type="match status" value="1"/>
</dbReference>
<dbReference type="SMART" id="SM00421">
    <property type="entry name" value="HTH_LUXR"/>
    <property type="match status" value="1"/>
</dbReference>
<dbReference type="PRINTS" id="PR00364">
    <property type="entry name" value="DISEASERSIST"/>
</dbReference>
<dbReference type="PANTHER" id="PTHR47691">
    <property type="entry name" value="REGULATOR-RELATED"/>
    <property type="match status" value="1"/>
</dbReference>
<comment type="caution">
    <text evidence="2">The sequence shown here is derived from an EMBL/GenBank/DDBJ whole genome shotgun (WGS) entry which is preliminary data.</text>
</comment>
<dbReference type="InterPro" id="IPR027417">
    <property type="entry name" value="P-loop_NTPase"/>
</dbReference>
<dbReference type="Pfam" id="PF25872">
    <property type="entry name" value="HTH_77"/>
    <property type="match status" value="1"/>
</dbReference>
<dbReference type="PANTHER" id="PTHR47691:SF3">
    <property type="entry name" value="HTH-TYPE TRANSCRIPTIONAL REGULATOR RV0890C-RELATED"/>
    <property type="match status" value="1"/>
</dbReference>
<dbReference type="PROSITE" id="PS50043">
    <property type="entry name" value="HTH_LUXR_2"/>
    <property type="match status" value="1"/>
</dbReference>
<dbReference type="InterPro" id="IPR011990">
    <property type="entry name" value="TPR-like_helical_dom_sf"/>
</dbReference>
<dbReference type="InterPro" id="IPR016032">
    <property type="entry name" value="Sig_transdc_resp-reg_C-effctor"/>
</dbReference>
<dbReference type="Gene3D" id="1.25.40.10">
    <property type="entry name" value="Tetratricopeptide repeat domain"/>
    <property type="match status" value="1"/>
</dbReference>
<dbReference type="CDD" id="cd06170">
    <property type="entry name" value="LuxR_C_like"/>
    <property type="match status" value="1"/>
</dbReference>
<dbReference type="SUPFAM" id="SSF46894">
    <property type="entry name" value="C-terminal effector domain of the bipartite response regulators"/>
    <property type="match status" value="1"/>
</dbReference>
<dbReference type="Proteomes" id="UP000248326">
    <property type="component" value="Unassembled WGS sequence"/>
</dbReference>
<protein>
    <submittedName>
        <fullName evidence="2">Putative ATPase</fullName>
    </submittedName>
</protein>
<dbReference type="InterPro" id="IPR000792">
    <property type="entry name" value="Tscrpt_reg_LuxR_C"/>
</dbReference>
<dbReference type="AlphaFoldDB" id="A0A318S7S0"/>
<dbReference type="GO" id="GO:0006355">
    <property type="term" value="P:regulation of DNA-templated transcription"/>
    <property type="evidence" value="ECO:0007669"/>
    <property type="project" value="InterPro"/>
</dbReference>
<dbReference type="SUPFAM" id="SSF48452">
    <property type="entry name" value="TPR-like"/>
    <property type="match status" value="1"/>
</dbReference>
<dbReference type="GO" id="GO:0003677">
    <property type="term" value="F:DNA binding"/>
    <property type="evidence" value="ECO:0007669"/>
    <property type="project" value="InterPro"/>
</dbReference>
<dbReference type="PRINTS" id="PR00038">
    <property type="entry name" value="HTHLUXR"/>
</dbReference>
<accession>A0A318S7S0</accession>